<name>A0A956SC26_UNCEI</name>
<dbReference type="Gene3D" id="1.25.40.10">
    <property type="entry name" value="Tetratricopeptide repeat domain"/>
    <property type="match status" value="1"/>
</dbReference>
<comment type="caution">
    <text evidence="2">The sequence shown here is derived from an EMBL/GenBank/DDBJ whole genome shotgun (WGS) entry which is preliminary data.</text>
</comment>
<dbReference type="EMBL" id="JAGQHS010000012">
    <property type="protein sequence ID" value="MCA9754940.1"/>
    <property type="molecule type" value="Genomic_DNA"/>
</dbReference>
<dbReference type="AlphaFoldDB" id="A0A956SC26"/>
<protein>
    <recommendedName>
        <fullName evidence="4">Tetratricopeptide repeat protein</fullName>
    </recommendedName>
</protein>
<dbReference type="Proteomes" id="UP000739538">
    <property type="component" value="Unassembled WGS sequence"/>
</dbReference>
<evidence type="ECO:0000313" key="3">
    <source>
        <dbReference type="Proteomes" id="UP000739538"/>
    </source>
</evidence>
<evidence type="ECO:0000256" key="1">
    <source>
        <dbReference type="SAM" id="MobiDB-lite"/>
    </source>
</evidence>
<reference evidence="2" key="2">
    <citation type="journal article" date="2021" name="Microbiome">
        <title>Successional dynamics and alternative stable states in a saline activated sludge microbial community over 9 years.</title>
        <authorList>
            <person name="Wang Y."/>
            <person name="Ye J."/>
            <person name="Ju F."/>
            <person name="Liu L."/>
            <person name="Boyd J.A."/>
            <person name="Deng Y."/>
            <person name="Parks D.H."/>
            <person name="Jiang X."/>
            <person name="Yin X."/>
            <person name="Woodcroft B.J."/>
            <person name="Tyson G.W."/>
            <person name="Hugenholtz P."/>
            <person name="Polz M.F."/>
            <person name="Zhang T."/>
        </authorList>
    </citation>
    <scope>NUCLEOTIDE SEQUENCE</scope>
    <source>
        <strain evidence="2">HKST-UBA02</strain>
    </source>
</reference>
<proteinExistence type="predicted"/>
<organism evidence="2 3">
    <name type="scientific">Eiseniibacteriota bacterium</name>
    <dbReference type="NCBI Taxonomy" id="2212470"/>
    <lineage>
        <taxon>Bacteria</taxon>
        <taxon>Candidatus Eiseniibacteriota</taxon>
    </lineage>
</organism>
<dbReference type="SUPFAM" id="SSF48452">
    <property type="entry name" value="TPR-like"/>
    <property type="match status" value="1"/>
</dbReference>
<feature type="region of interest" description="Disordered" evidence="1">
    <location>
        <begin position="103"/>
        <end position="129"/>
    </location>
</feature>
<reference evidence="2" key="1">
    <citation type="submission" date="2020-04" db="EMBL/GenBank/DDBJ databases">
        <authorList>
            <person name="Zhang T."/>
        </authorList>
    </citation>
    <scope>NUCLEOTIDE SEQUENCE</scope>
    <source>
        <strain evidence="2">HKST-UBA02</strain>
    </source>
</reference>
<gene>
    <name evidence="2" type="ORF">KDA27_03990</name>
</gene>
<evidence type="ECO:0000313" key="2">
    <source>
        <dbReference type="EMBL" id="MCA9754940.1"/>
    </source>
</evidence>
<dbReference type="InterPro" id="IPR011990">
    <property type="entry name" value="TPR-like_helical_dom_sf"/>
</dbReference>
<evidence type="ECO:0008006" key="4">
    <source>
        <dbReference type="Google" id="ProtNLM"/>
    </source>
</evidence>
<accession>A0A956SC26</accession>
<sequence>MGWFGSNPEKKLKKAQELLGAGKLYDARKAFLELVRQGSKLPGPLQQAAAQGELEARKGMVEERVREAAALERAGEIGAARDRIETALDLAGEEIDRQVLEETHRRLTSQPRSGAPTDASELPKDLMPERLDRESAPTLVDEPTEDEIFGPDFGSTFELYMETLSPELAELFRKQPEPFRRGYIASLQGAPKTALRYYEQLEPDGLPPEVELERARTFLMDRRAADALAVLDGIDTPDVATRWTRVDALRELGRHEDAVHAAADLVNSLAENNEGADALLAWTLLDAGRPAEAWEHLEGWVRSGTISEEVLVPAAQAASLLGREGEAAELLEGLIQYRLHVSLQSGREPNFPVQAGRRLLGLLLDRPPVEQERERIRALAMHLLDYDEANAETYRQILLQY</sequence>